<sequence length="912" mass="100205">MDYPVTSREKDNGYVSSDGGARHSISEDPFNNGLNFDTYAGWCSSPSNTDQMFAPFAFSPLQSMPSNYASFDGLNFAEQNANTFAGPDCDITGSPYNGGDKMVFQQMNTQIGFPMESTSWNESTTKKGNSSFHQNLFGAGNCLIPRPFAQTLAEKMLRALSLVKEWSGGGILAQVWVPIKQGDQYILSTCEQPYLLDQVLAGFREVSRAYTFPAEVKPGSFPGLPGRVFTSKFPEWTSNVGYYNPAEYLRVQHAVNHEVRGSIAVPVFEDDPLEMSCCAVLELVTVKEKPNFDLEMENVCRALQAVNLRSTAPPRLYSQCLSTNQRAALAELKDVLRTVCHAHRLPLALTWIPCCYNERVGDEVSRLRVKGGNASLNEKFMLCIENTACYVNDGEMQGFVHACAEHYLEEGQGIAGKALQSNHPFFFPDVKGYDISEYPLVHHARKFGLNAAVAIRLRSTYTGDDDYILEFFLPLNMKGSTEQQLLLNNLSGTMQRICKSLRTVTDAELFGAKGSKMSGSRRQTEKKRSTAEKHVSLSVLQQYFSGSLKDAAKGIGVCPTTLKRICRQHGISRWPSRKINKVNRSLRKIQTVLDSVQGVDGGLKFDPTTGGLVAAGSIIQDFNAGGSILFPSKNTPIKKLKPVAPSVCPPSCTDSENSTVKLERDENYIDGNNQVELQGRNLYVPNAEIALADCCNGCKSAGFVPPSENSSLCSYSQSKTLGAQNRSALTLENSDSHFVSAEMDIRMNVEIGVEANDRVIGPNHQTGPTSSGTTDSLNSSGSMMNGSSSSSHNFGERKITNFFTSSCDSGSKITVKATYKEDMVRFKFEPSLGCSQLYEEVAKRFKLQMASFQLKYLDDEEEWVLLVSDSDLRECLEILSFVGTRSVKFLVRDVPCNTGSSGSSNCFLAANS</sequence>
<accession>A0ACC0PPF9</accession>
<protein>
    <submittedName>
        <fullName evidence="1">Uncharacterized protein</fullName>
    </submittedName>
</protein>
<keyword evidence="2" id="KW-1185">Reference proteome</keyword>
<comment type="caution">
    <text evidence="1">The sequence shown here is derived from an EMBL/GenBank/DDBJ whole genome shotgun (WGS) entry which is preliminary data.</text>
</comment>
<evidence type="ECO:0000313" key="2">
    <source>
        <dbReference type="Proteomes" id="UP001062846"/>
    </source>
</evidence>
<proteinExistence type="predicted"/>
<evidence type="ECO:0000313" key="1">
    <source>
        <dbReference type="EMBL" id="KAI8567046.1"/>
    </source>
</evidence>
<dbReference type="EMBL" id="CM046389">
    <property type="protein sequence ID" value="KAI8567046.1"/>
    <property type="molecule type" value="Genomic_DNA"/>
</dbReference>
<gene>
    <name evidence="1" type="ORF">RHMOL_Rhmol02G0090600</name>
</gene>
<dbReference type="Proteomes" id="UP001062846">
    <property type="component" value="Chromosome 2"/>
</dbReference>
<reference evidence="1" key="1">
    <citation type="submission" date="2022-02" db="EMBL/GenBank/DDBJ databases">
        <title>Plant Genome Project.</title>
        <authorList>
            <person name="Zhang R.-G."/>
        </authorList>
    </citation>
    <scope>NUCLEOTIDE SEQUENCE</scope>
    <source>
        <strain evidence="1">AT1</strain>
    </source>
</reference>
<organism evidence="1 2">
    <name type="scientific">Rhododendron molle</name>
    <name type="common">Chinese azalea</name>
    <name type="synonym">Azalea mollis</name>
    <dbReference type="NCBI Taxonomy" id="49168"/>
    <lineage>
        <taxon>Eukaryota</taxon>
        <taxon>Viridiplantae</taxon>
        <taxon>Streptophyta</taxon>
        <taxon>Embryophyta</taxon>
        <taxon>Tracheophyta</taxon>
        <taxon>Spermatophyta</taxon>
        <taxon>Magnoliopsida</taxon>
        <taxon>eudicotyledons</taxon>
        <taxon>Gunneridae</taxon>
        <taxon>Pentapetalae</taxon>
        <taxon>asterids</taxon>
        <taxon>Ericales</taxon>
        <taxon>Ericaceae</taxon>
        <taxon>Ericoideae</taxon>
        <taxon>Rhodoreae</taxon>
        <taxon>Rhododendron</taxon>
    </lineage>
</organism>
<name>A0ACC0PPF9_RHOML</name>